<reference evidence="11" key="1">
    <citation type="submission" date="2013-03" db="EMBL/GenBank/DDBJ databases">
        <title>The Genome Sequence of Anopheles christyi ACHKN1017.</title>
        <authorList>
            <consortium name="The Broad Institute Genomics Platform"/>
            <person name="Neafsey D.E."/>
            <person name="Besansky N."/>
            <person name="Walker B."/>
            <person name="Young S.K."/>
            <person name="Zeng Q."/>
            <person name="Gargeya S."/>
            <person name="Fitzgerald M."/>
            <person name="Haas B."/>
            <person name="Abouelleil A."/>
            <person name="Allen A.W."/>
            <person name="Alvarado L."/>
            <person name="Arachchi H.M."/>
            <person name="Berlin A.M."/>
            <person name="Chapman S.B."/>
            <person name="Gainer-Dewar J."/>
            <person name="Goldberg J."/>
            <person name="Griggs A."/>
            <person name="Gujja S."/>
            <person name="Hansen M."/>
            <person name="Howarth C."/>
            <person name="Imamovic A."/>
            <person name="Ireland A."/>
            <person name="Larimer J."/>
            <person name="McCowan C."/>
            <person name="Murphy C."/>
            <person name="Pearson M."/>
            <person name="Poon T.W."/>
            <person name="Priest M."/>
            <person name="Roberts A."/>
            <person name="Saif S."/>
            <person name="Shea T."/>
            <person name="Sisk P."/>
            <person name="Sykes S."/>
            <person name="Wortman J."/>
            <person name="Nusbaum C."/>
            <person name="Birren B."/>
        </authorList>
    </citation>
    <scope>NUCLEOTIDE SEQUENCE [LARGE SCALE GENOMIC DNA]</scope>
    <source>
        <strain evidence="11">ACHKN1017</strain>
    </source>
</reference>
<dbReference type="EnsemblMetazoa" id="ACHR006601-RA">
    <property type="protein sequence ID" value="ACHR006601-PA"/>
    <property type="gene ID" value="ACHR006601"/>
</dbReference>
<proteinExistence type="inferred from homology"/>
<dbReference type="PANTHER" id="PTHR24291">
    <property type="entry name" value="CYTOCHROME P450 FAMILY 4"/>
    <property type="match status" value="1"/>
</dbReference>
<keyword evidence="7 9" id="KW-0503">Monooxygenase</keyword>
<dbReference type="GO" id="GO:0020037">
    <property type="term" value="F:heme binding"/>
    <property type="evidence" value="ECO:0007669"/>
    <property type="project" value="InterPro"/>
</dbReference>
<dbReference type="GO" id="GO:0016705">
    <property type="term" value="F:oxidoreductase activity, acting on paired donors, with incorporation or reduction of molecular oxygen"/>
    <property type="evidence" value="ECO:0007669"/>
    <property type="project" value="InterPro"/>
</dbReference>
<dbReference type="SUPFAM" id="SSF48264">
    <property type="entry name" value="Cytochrome P450"/>
    <property type="match status" value="1"/>
</dbReference>
<dbReference type="GO" id="GO:0005506">
    <property type="term" value="F:iron ion binding"/>
    <property type="evidence" value="ECO:0007669"/>
    <property type="project" value="InterPro"/>
</dbReference>
<dbReference type="PANTHER" id="PTHR24291:SF187">
    <property type="entry name" value="CYTOCHROME P450 4AE1-RELATED"/>
    <property type="match status" value="1"/>
</dbReference>
<keyword evidence="6 8" id="KW-0408">Iron</keyword>
<evidence type="ECO:0000256" key="4">
    <source>
        <dbReference type="ARBA" id="ARBA00022723"/>
    </source>
</evidence>
<dbReference type="PRINTS" id="PR00385">
    <property type="entry name" value="P450"/>
</dbReference>
<keyword evidence="4 8" id="KW-0479">Metal-binding</keyword>
<evidence type="ECO:0000256" key="6">
    <source>
        <dbReference type="ARBA" id="ARBA00023004"/>
    </source>
</evidence>
<keyword evidence="11" id="KW-1185">Reference proteome</keyword>
<evidence type="ECO:0000256" key="3">
    <source>
        <dbReference type="ARBA" id="ARBA00022617"/>
    </source>
</evidence>
<evidence type="ECO:0000313" key="10">
    <source>
        <dbReference type="EnsemblMetazoa" id="ACHR006601-PA"/>
    </source>
</evidence>
<dbReference type="InterPro" id="IPR017972">
    <property type="entry name" value="Cyt_P450_CS"/>
</dbReference>
<dbReference type="AlphaFoldDB" id="A0A182K766"/>
<protein>
    <recommendedName>
        <fullName evidence="12">Cytochrome P450</fullName>
    </recommendedName>
</protein>
<organism evidence="10 11">
    <name type="scientific">Anopheles christyi</name>
    <dbReference type="NCBI Taxonomy" id="43041"/>
    <lineage>
        <taxon>Eukaryota</taxon>
        <taxon>Metazoa</taxon>
        <taxon>Ecdysozoa</taxon>
        <taxon>Arthropoda</taxon>
        <taxon>Hexapoda</taxon>
        <taxon>Insecta</taxon>
        <taxon>Pterygota</taxon>
        <taxon>Neoptera</taxon>
        <taxon>Endopterygota</taxon>
        <taxon>Diptera</taxon>
        <taxon>Nematocera</taxon>
        <taxon>Culicoidea</taxon>
        <taxon>Culicidae</taxon>
        <taxon>Anophelinae</taxon>
        <taxon>Anopheles</taxon>
    </lineage>
</organism>
<comment type="cofactor">
    <cofactor evidence="1 8">
        <name>heme</name>
        <dbReference type="ChEBI" id="CHEBI:30413"/>
    </cofactor>
</comment>
<dbReference type="InterPro" id="IPR001128">
    <property type="entry name" value="Cyt_P450"/>
</dbReference>
<evidence type="ECO:0000256" key="5">
    <source>
        <dbReference type="ARBA" id="ARBA00023002"/>
    </source>
</evidence>
<accession>A0A182K766</accession>
<dbReference type="PRINTS" id="PR00463">
    <property type="entry name" value="EP450I"/>
</dbReference>
<dbReference type="CDD" id="cd20628">
    <property type="entry name" value="CYP4"/>
    <property type="match status" value="1"/>
</dbReference>
<name>A0A182K766_9DIPT</name>
<dbReference type="InterPro" id="IPR036396">
    <property type="entry name" value="Cyt_P450_sf"/>
</dbReference>
<feature type="binding site" description="axial binding residue" evidence="8">
    <location>
        <position position="437"/>
    </location>
    <ligand>
        <name>heme</name>
        <dbReference type="ChEBI" id="CHEBI:30413"/>
    </ligand>
    <ligandPart>
        <name>Fe</name>
        <dbReference type="ChEBI" id="CHEBI:18248"/>
    </ligandPart>
</feature>
<dbReference type="PROSITE" id="PS00086">
    <property type="entry name" value="CYTOCHROME_P450"/>
    <property type="match status" value="1"/>
</dbReference>
<sequence length="495" mass="57270">MIVYASLIALCVLVIRFAAFRYKMYRSVSQLPGPPVNFLFGNALELVRCDTQAFFEKLMDYFQRYGTIVRIDMINKVWIIFSSPTDIERLISSNEFNRKALDYDMTQEWLGNGILLDYGNSWFANRRALTGAFHFKILDGYVPVFEEQADVLVRKLLDAGGATVDIFAMAKLYTLDVILETSMGVRCRAQQEDSDYVRAVSDLTHITFWRMYNVMGFSDWTFRMTKHYNTYQKSLRISRDFTTSVIRQRRADLLATGASAADSKPEKGRLSLLDILLRSDITGRQFGDEEVYSQVNNFMFAGHDTTSSAITFILYACAKHPEVQQRLYEEIVAETPVDEPITQQHINNLKYLEQVIKESLRMYPPVPYYSRHVERDTMQNGIRLEKGATIVFGAYMLHHNPEYFPEPEQFRPERFEDGETKRNPFAYIPFSAGSRNCIGQKFALNELKTALVKILRQCKVVLPEPDFVPKMKMELVLKPVNGMPLRFLERKTILE</sequence>
<dbReference type="Gene3D" id="1.10.630.10">
    <property type="entry name" value="Cytochrome P450"/>
    <property type="match status" value="1"/>
</dbReference>
<dbReference type="VEuPathDB" id="VectorBase:ACHR006601"/>
<evidence type="ECO:0000256" key="1">
    <source>
        <dbReference type="ARBA" id="ARBA00001971"/>
    </source>
</evidence>
<dbReference type="GO" id="GO:0004497">
    <property type="term" value="F:monooxygenase activity"/>
    <property type="evidence" value="ECO:0007669"/>
    <property type="project" value="UniProtKB-KW"/>
</dbReference>
<dbReference type="Pfam" id="PF00067">
    <property type="entry name" value="p450"/>
    <property type="match status" value="1"/>
</dbReference>
<evidence type="ECO:0000256" key="2">
    <source>
        <dbReference type="ARBA" id="ARBA00010617"/>
    </source>
</evidence>
<evidence type="ECO:0000256" key="8">
    <source>
        <dbReference type="PIRSR" id="PIRSR602401-1"/>
    </source>
</evidence>
<reference evidence="10" key="2">
    <citation type="submission" date="2020-05" db="UniProtKB">
        <authorList>
            <consortium name="EnsemblMetazoa"/>
        </authorList>
    </citation>
    <scope>IDENTIFICATION</scope>
    <source>
        <strain evidence="10">ACHKN1017</strain>
    </source>
</reference>
<dbReference type="InterPro" id="IPR050196">
    <property type="entry name" value="Cytochrome_P450_Monoox"/>
</dbReference>
<comment type="similarity">
    <text evidence="2 9">Belongs to the cytochrome P450 family.</text>
</comment>
<evidence type="ECO:0008006" key="12">
    <source>
        <dbReference type="Google" id="ProtNLM"/>
    </source>
</evidence>
<evidence type="ECO:0000256" key="9">
    <source>
        <dbReference type="RuleBase" id="RU000461"/>
    </source>
</evidence>
<evidence type="ECO:0000256" key="7">
    <source>
        <dbReference type="ARBA" id="ARBA00023033"/>
    </source>
</evidence>
<dbReference type="InterPro" id="IPR002401">
    <property type="entry name" value="Cyt_P450_E_grp-I"/>
</dbReference>
<evidence type="ECO:0000313" key="11">
    <source>
        <dbReference type="Proteomes" id="UP000075881"/>
    </source>
</evidence>
<keyword evidence="5 9" id="KW-0560">Oxidoreductase</keyword>
<dbReference type="Proteomes" id="UP000075881">
    <property type="component" value="Unassembled WGS sequence"/>
</dbReference>
<keyword evidence="3 8" id="KW-0349">Heme</keyword>
<dbReference type="STRING" id="43041.A0A182K766"/>